<reference evidence="3" key="1">
    <citation type="journal article" date="2020" name="Stud. Mycol.">
        <title>101 Dothideomycetes genomes: a test case for predicting lifestyles and emergence of pathogens.</title>
        <authorList>
            <person name="Haridas S."/>
            <person name="Albert R."/>
            <person name="Binder M."/>
            <person name="Bloem J."/>
            <person name="Labutti K."/>
            <person name="Salamov A."/>
            <person name="Andreopoulos B."/>
            <person name="Baker S."/>
            <person name="Barry K."/>
            <person name="Bills G."/>
            <person name="Bluhm B."/>
            <person name="Cannon C."/>
            <person name="Castanera R."/>
            <person name="Culley D."/>
            <person name="Daum C."/>
            <person name="Ezra D."/>
            <person name="Gonzalez J."/>
            <person name="Henrissat B."/>
            <person name="Kuo A."/>
            <person name="Liang C."/>
            <person name="Lipzen A."/>
            <person name="Lutzoni F."/>
            <person name="Magnuson J."/>
            <person name="Mondo S."/>
            <person name="Nolan M."/>
            <person name="Ohm R."/>
            <person name="Pangilinan J."/>
            <person name="Park H.-J."/>
            <person name="Ramirez L."/>
            <person name="Alfaro M."/>
            <person name="Sun H."/>
            <person name="Tritt A."/>
            <person name="Yoshinaga Y."/>
            <person name="Zwiers L.-H."/>
            <person name="Turgeon B."/>
            <person name="Goodwin S."/>
            <person name="Spatafora J."/>
            <person name="Crous P."/>
            <person name="Grigoriev I."/>
        </authorList>
    </citation>
    <scope>NUCLEOTIDE SEQUENCE</scope>
    <source>
        <strain evidence="3">CBS 473.64</strain>
    </source>
</reference>
<keyword evidence="4" id="KW-1185">Reference proteome</keyword>
<dbReference type="Gene3D" id="4.10.240.10">
    <property type="entry name" value="Zn(2)-C6 fungal-type DNA-binding domain"/>
    <property type="match status" value="1"/>
</dbReference>
<evidence type="ECO:0000259" key="2">
    <source>
        <dbReference type="PROSITE" id="PS50048"/>
    </source>
</evidence>
<protein>
    <recommendedName>
        <fullName evidence="2">Zn(2)-C6 fungal-type domain-containing protein</fullName>
    </recommendedName>
</protein>
<evidence type="ECO:0000256" key="1">
    <source>
        <dbReference type="ARBA" id="ARBA00023242"/>
    </source>
</evidence>
<dbReference type="InterPro" id="IPR001138">
    <property type="entry name" value="Zn2Cys6_DnaBD"/>
</dbReference>
<dbReference type="InterPro" id="IPR036864">
    <property type="entry name" value="Zn2-C6_fun-type_DNA-bd_sf"/>
</dbReference>
<dbReference type="PANTHER" id="PTHR47784">
    <property type="entry name" value="STEROL UPTAKE CONTROL PROTEIN 2"/>
    <property type="match status" value="1"/>
</dbReference>
<evidence type="ECO:0000313" key="4">
    <source>
        <dbReference type="Proteomes" id="UP000799753"/>
    </source>
</evidence>
<dbReference type="PANTHER" id="PTHR47784:SF5">
    <property type="entry name" value="STEROL UPTAKE CONTROL PROTEIN 2"/>
    <property type="match status" value="1"/>
</dbReference>
<accession>A0A6A6S9H2</accession>
<feature type="domain" description="Zn(2)-C6 fungal-type" evidence="2">
    <location>
        <begin position="21"/>
        <end position="51"/>
    </location>
</feature>
<dbReference type="PROSITE" id="PS00463">
    <property type="entry name" value="ZN2_CY6_FUNGAL_1"/>
    <property type="match status" value="1"/>
</dbReference>
<dbReference type="GO" id="GO:0001228">
    <property type="term" value="F:DNA-binding transcription activator activity, RNA polymerase II-specific"/>
    <property type="evidence" value="ECO:0007669"/>
    <property type="project" value="TreeGrafter"/>
</dbReference>
<dbReference type="Pfam" id="PF00172">
    <property type="entry name" value="Zn_clus"/>
    <property type="match status" value="1"/>
</dbReference>
<dbReference type="GO" id="GO:0008270">
    <property type="term" value="F:zinc ion binding"/>
    <property type="evidence" value="ECO:0007669"/>
    <property type="project" value="InterPro"/>
</dbReference>
<dbReference type="EMBL" id="MU006780">
    <property type="protein sequence ID" value="KAF2643393.1"/>
    <property type="molecule type" value="Genomic_DNA"/>
</dbReference>
<dbReference type="SMART" id="SM00066">
    <property type="entry name" value="GAL4"/>
    <property type="match status" value="1"/>
</dbReference>
<keyword evidence="1" id="KW-0539">Nucleus</keyword>
<gene>
    <name evidence="3" type="ORF">P280DRAFT_394773</name>
</gene>
<dbReference type="CDD" id="cd00067">
    <property type="entry name" value="GAL4"/>
    <property type="match status" value="1"/>
</dbReference>
<dbReference type="Proteomes" id="UP000799753">
    <property type="component" value="Unassembled WGS sequence"/>
</dbReference>
<dbReference type="PROSITE" id="PS50048">
    <property type="entry name" value="ZN2_CY6_FUNGAL_2"/>
    <property type="match status" value="1"/>
</dbReference>
<name>A0A6A6S9H2_9PLEO</name>
<evidence type="ECO:0000313" key="3">
    <source>
        <dbReference type="EMBL" id="KAF2643393.1"/>
    </source>
</evidence>
<dbReference type="OrthoDB" id="416217at2759"/>
<organism evidence="3 4">
    <name type="scientific">Massarina eburnea CBS 473.64</name>
    <dbReference type="NCBI Taxonomy" id="1395130"/>
    <lineage>
        <taxon>Eukaryota</taxon>
        <taxon>Fungi</taxon>
        <taxon>Dikarya</taxon>
        <taxon>Ascomycota</taxon>
        <taxon>Pezizomycotina</taxon>
        <taxon>Dothideomycetes</taxon>
        <taxon>Pleosporomycetidae</taxon>
        <taxon>Pleosporales</taxon>
        <taxon>Massarineae</taxon>
        <taxon>Massarinaceae</taxon>
        <taxon>Massarina</taxon>
    </lineage>
</organism>
<dbReference type="InterPro" id="IPR053157">
    <property type="entry name" value="Sterol_Uptake_Regulator"/>
</dbReference>
<dbReference type="AlphaFoldDB" id="A0A6A6S9H2"/>
<proteinExistence type="predicted"/>
<dbReference type="SUPFAM" id="SSF57701">
    <property type="entry name" value="Zn2/Cys6 DNA-binding domain"/>
    <property type="match status" value="1"/>
</dbReference>
<dbReference type="PRINTS" id="PR00755">
    <property type="entry name" value="AFLATOXINBRP"/>
</dbReference>
<sequence length="386" mass="42890">MSEHHYTGVGIRRSHRKSRLGCAGCKRRHIKCDETRPQCGNCIRQAVPCNYPEAARSPPPGESLHTPVATPEATLAIEWSAVTAELMHHWTTSTCFTFTDDSTLQTFMQIDAPRIAFVNEHVLHMILAISALHLARLKPAQEKLYTDHANSHYQAGLRIMIPLLPGLNTENCHSTFLFATFCNGYSLARGPQPGDYLLFSDNDPAECSVLFHGLIPLLQSYSTTLMSGPLAPMMGSGVTVALHASTSLSSTDNEQLSHLHHLIQSESESESESTEDSSAIDAAMDHLRRLFSSRYSSDGQRCKPTFHHIGIWLWNCSAGFTKLLEHRSPAALTIVAYACVILKDFSPIWVMDGWIPHLLKGVHGSLPPRCHPWIQWPIQQIGWIPS</sequence>